<organism evidence="2 3">
    <name type="scientific">Massilia solisilvae</name>
    <dbReference type="NCBI Taxonomy" id="1811225"/>
    <lineage>
        <taxon>Bacteria</taxon>
        <taxon>Pseudomonadati</taxon>
        <taxon>Pseudomonadota</taxon>
        <taxon>Betaproteobacteria</taxon>
        <taxon>Burkholderiales</taxon>
        <taxon>Oxalobacteraceae</taxon>
        <taxon>Telluria group</taxon>
        <taxon>Massilia</taxon>
    </lineage>
</organism>
<feature type="transmembrane region" description="Helical" evidence="1">
    <location>
        <begin position="226"/>
        <end position="246"/>
    </location>
</feature>
<dbReference type="EMBL" id="JANUGV010000001">
    <property type="protein sequence ID" value="MCS0607533.1"/>
    <property type="molecule type" value="Genomic_DNA"/>
</dbReference>
<feature type="transmembrane region" description="Helical" evidence="1">
    <location>
        <begin position="127"/>
        <end position="147"/>
    </location>
</feature>
<dbReference type="Proteomes" id="UP001205861">
    <property type="component" value="Unassembled WGS sequence"/>
</dbReference>
<protein>
    <submittedName>
        <fullName evidence="2">DUF1275 domain-containing protein</fullName>
    </submittedName>
</protein>
<feature type="transmembrane region" description="Helical" evidence="1">
    <location>
        <begin position="61"/>
        <end position="88"/>
    </location>
</feature>
<gene>
    <name evidence="2" type="ORF">NX773_05040</name>
</gene>
<dbReference type="InterPro" id="IPR010699">
    <property type="entry name" value="DUF1275"/>
</dbReference>
<comment type="caution">
    <text evidence="2">The sequence shown here is derived from an EMBL/GenBank/DDBJ whole genome shotgun (WGS) entry which is preliminary data.</text>
</comment>
<feature type="transmembrane region" description="Helical" evidence="1">
    <location>
        <begin position="100"/>
        <end position="121"/>
    </location>
</feature>
<proteinExistence type="predicted"/>
<dbReference type="PANTHER" id="PTHR37314">
    <property type="entry name" value="SLR0142 PROTEIN"/>
    <property type="match status" value="1"/>
</dbReference>
<reference evidence="2 3" key="1">
    <citation type="submission" date="2022-08" db="EMBL/GenBank/DDBJ databases">
        <title>Reclassification of Massilia species as members of the genera Telluria, Duganella, Pseudoduganella, Mokoshia gen. nov. and Zemynaea gen. nov. using orthogonal and non-orthogonal genome-based approaches.</title>
        <authorList>
            <person name="Bowman J.P."/>
        </authorList>
    </citation>
    <scope>NUCLEOTIDE SEQUENCE [LARGE SCALE GENOMIC DNA]</scope>
    <source>
        <strain evidence="2 3">JCM 31607</strain>
    </source>
</reference>
<dbReference type="RefSeq" id="WP_258855247.1">
    <property type="nucleotide sequence ID" value="NZ_JANUGV010000001.1"/>
</dbReference>
<dbReference type="PANTHER" id="PTHR37314:SF4">
    <property type="entry name" value="UPF0700 TRANSMEMBRANE PROTEIN YOAK"/>
    <property type="match status" value="1"/>
</dbReference>
<evidence type="ECO:0000313" key="3">
    <source>
        <dbReference type="Proteomes" id="UP001205861"/>
    </source>
</evidence>
<feature type="transmembrane region" description="Helical" evidence="1">
    <location>
        <begin position="195"/>
        <end position="214"/>
    </location>
</feature>
<keyword evidence="1" id="KW-1133">Transmembrane helix</keyword>
<evidence type="ECO:0000256" key="1">
    <source>
        <dbReference type="SAM" id="Phobius"/>
    </source>
</evidence>
<keyword evidence="1" id="KW-0472">Membrane</keyword>
<keyword evidence="1" id="KW-0812">Transmembrane</keyword>
<name>A0ABT2BI10_9BURK</name>
<sequence>MPINYARSLTGHRRTVSANRHLGFTLAFVAGATNAGGFLAVKQYTSHMTGIVSAMADNLALGGYDLVLDAAGAIVSFVLGAACTAVMVNYVRRQRLYSEYALPLLLEAVLLLLFGVLGARLQSVQGLFIPITVMLLCFIMGLQNAVITKLSHAEIRTTHMTGIVTDIGIELGKLAYWNADRNLPMVMANRERLRVLGGLLCCFFAGGVTGAVGFSRMGFISTVPLAALLCLLAIVPTVDDVVRVVVRIRKKRGPARG</sequence>
<evidence type="ECO:0000313" key="2">
    <source>
        <dbReference type="EMBL" id="MCS0607533.1"/>
    </source>
</evidence>
<keyword evidence="3" id="KW-1185">Reference proteome</keyword>
<accession>A0ABT2BI10</accession>
<dbReference type="Pfam" id="PF06912">
    <property type="entry name" value="DUF1275"/>
    <property type="match status" value="1"/>
</dbReference>
<feature type="transmembrane region" description="Helical" evidence="1">
    <location>
        <begin position="21"/>
        <end position="41"/>
    </location>
</feature>